<name>A0A5C6FWF8_9PLAN</name>
<reference evidence="4 5" key="1">
    <citation type="submission" date="2019-02" db="EMBL/GenBank/DDBJ databases">
        <title>Deep-cultivation of Planctomycetes and their phenomic and genomic characterization uncovers novel biology.</title>
        <authorList>
            <person name="Wiegand S."/>
            <person name="Jogler M."/>
            <person name="Boedeker C."/>
            <person name="Pinto D."/>
            <person name="Vollmers J."/>
            <person name="Rivas-Marin E."/>
            <person name="Kohn T."/>
            <person name="Peeters S.H."/>
            <person name="Heuer A."/>
            <person name="Rast P."/>
            <person name="Oberbeckmann S."/>
            <person name="Bunk B."/>
            <person name="Jeske O."/>
            <person name="Meyerdierks A."/>
            <person name="Storesund J.E."/>
            <person name="Kallscheuer N."/>
            <person name="Luecker S."/>
            <person name="Lage O.M."/>
            <person name="Pohl T."/>
            <person name="Merkel B.J."/>
            <person name="Hornburger P."/>
            <person name="Mueller R.-W."/>
            <person name="Bruemmer F."/>
            <person name="Labrenz M."/>
            <person name="Spormann A.M."/>
            <person name="Op Den Camp H."/>
            <person name="Overmann J."/>
            <person name="Amann R."/>
            <person name="Jetten M.S.M."/>
            <person name="Mascher T."/>
            <person name="Medema M.H."/>
            <person name="Devos D.P."/>
            <person name="Kaster A.-K."/>
            <person name="Ovreas L."/>
            <person name="Rohde M."/>
            <person name="Galperin M.Y."/>
            <person name="Jogler C."/>
        </authorList>
    </citation>
    <scope>NUCLEOTIDE SEQUENCE [LARGE SCALE GENOMIC DNA]</scope>
    <source>
        <strain evidence="4 5">V7</strain>
    </source>
</reference>
<dbReference type="Pfam" id="PF00571">
    <property type="entry name" value="CBS"/>
    <property type="match status" value="2"/>
</dbReference>
<dbReference type="Gene3D" id="3.10.580.10">
    <property type="entry name" value="CBS-domain"/>
    <property type="match status" value="2"/>
</dbReference>
<evidence type="ECO:0000256" key="1">
    <source>
        <dbReference type="ARBA" id="ARBA00023122"/>
    </source>
</evidence>
<comment type="caution">
    <text evidence="4">The sequence shown here is derived from an EMBL/GenBank/DDBJ whole genome shotgun (WGS) entry which is preliminary data.</text>
</comment>
<protein>
    <submittedName>
        <fullName evidence="4">CBS domain protein</fullName>
    </submittedName>
</protein>
<evidence type="ECO:0000259" key="3">
    <source>
        <dbReference type="PROSITE" id="PS51371"/>
    </source>
</evidence>
<dbReference type="AlphaFoldDB" id="A0A5C6FWF8"/>
<dbReference type="InterPro" id="IPR051257">
    <property type="entry name" value="Diverse_CBS-Domain"/>
</dbReference>
<feature type="domain" description="CBS" evidence="3">
    <location>
        <begin position="28"/>
        <end position="90"/>
    </location>
</feature>
<keyword evidence="1 2" id="KW-0129">CBS domain</keyword>
<dbReference type="EMBL" id="SJPZ01000001">
    <property type="protein sequence ID" value="TWU65648.1"/>
    <property type="molecule type" value="Genomic_DNA"/>
</dbReference>
<feature type="domain" description="CBS" evidence="3">
    <location>
        <begin position="100"/>
        <end position="157"/>
    </location>
</feature>
<dbReference type="InterPro" id="IPR046342">
    <property type="entry name" value="CBS_dom_sf"/>
</dbReference>
<organism evidence="4 5">
    <name type="scientific">Crateriforma conspicua</name>
    <dbReference type="NCBI Taxonomy" id="2527996"/>
    <lineage>
        <taxon>Bacteria</taxon>
        <taxon>Pseudomonadati</taxon>
        <taxon>Planctomycetota</taxon>
        <taxon>Planctomycetia</taxon>
        <taxon>Planctomycetales</taxon>
        <taxon>Planctomycetaceae</taxon>
        <taxon>Crateriforma</taxon>
    </lineage>
</organism>
<proteinExistence type="predicted"/>
<dbReference type="RefSeq" id="WP_168563815.1">
    <property type="nucleotide sequence ID" value="NZ_SJPZ01000001.1"/>
</dbReference>
<sequence>MNRSSFAPHASDTERAVPANAPTAVSLMMPNVRVIRPDMGLDEITSFLLEHRQCIAPVVRDDGNRKILLGLVTEQTCLEYLVNEIFYGDPCPRTDAQTIMQKHPICVSRDVDLFTLASMFLHHPFRHLIIAEGEEFVGIVNRHDVIAALEQYYRQWLGTRDRDRFPVNVHEIMNHRFLVTR</sequence>
<evidence type="ECO:0000313" key="4">
    <source>
        <dbReference type="EMBL" id="TWU65648.1"/>
    </source>
</evidence>
<dbReference type="PANTHER" id="PTHR43080">
    <property type="entry name" value="CBS DOMAIN-CONTAINING PROTEIN CBSX3, MITOCHONDRIAL"/>
    <property type="match status" value="1"/>
</dbReference>
<dbReference type="SUPFAM" id="SSF54631">
    <property type="entry name" value="CBS-domain pair"/>
    <property type="match status" value="1"/>
</dbReference>
<evidence type="ECO:0000313" key="5">
    <source>
        <dbReference type="Proteomes" id="UP000316476"/>
    </source>
</evidence>
<dbReference type="Proteomes" id="UP000316476">
    <property type="component" value="Unassembled WGS sequence"/>
</dbReference>
<evidence type="ECO:0000256" key="2">
    <source>
        <dbReference type="PROSITE-ProRule" id="PRU00703"/>
    </source>
</evidence>
<dbReference type="PROSITE" id="PS51371">
    <property type="entry name" value="CBS"/>
    <property type="match status" value="2"/>
</dbReference>
<dbReference type="PANTHER" id="PTHR43080:SF26">
    <property type="entry name" value="REGULATORY PROTEIN"/>
    <property type="match status" value="1"/>
</dbReference>
<dbReference type="SMART" id="SM00116">
    <property type="entry name" value="CBS"/>
    <property type="match status" value="1"/>
</dbReference>
<accession>A0A5C6FWF8</accession>
<dbReference type="InterPro" id="IPR000644">
    <property type="entry name" value="CBS_dom"/>
</dbReference>
<gene>
    <name evidence="4" type="ORF">V7x_11960</name>
</gene>